<gene>
    <name evidence="2" type="ORF">E5S68_04090</name>
</gene>
<feature type="transmembrane region" description="Helical" evidence="1">
    <location>
        <begin position="83"/>
        <end position="101"/>
    </location>
</feature>
<dbReference type="AlphaFoldDB" id="A0A4Z1DXD4"/>
<reference evidence="2 3" key="1">
    <citation type="submission" date="2019-04" db="EMBL/GenBank/DDBJ databases">
        <title>Genome sequencing of Streptococcus rubneri DSM 26920(T).</title>
        <authorList>
            <person name="Kook J.-K."/>
            <person name="Park S.-N."/>
            <person name="Lim Y.K."/>
        </authorList>
    </citation>
    <scope>NUCLEOTIDE SEQUENCE [LARGE SCALE GENOMIC DNA]</scope>
    <source>
        <strain evidence="2 3">DSM 26920</strain>
    </source>
</reference>
<evidence type="ECO:0000313" key="3">
    <source>
        <dbReference type="Proteomes" id="UP000297986"/>
    </source>
</evidence>
<name>A0A4Z1DXD4_9STRE</name>
<keyword evidence="1" id="KW-0812">Transmembrane</keyword>
<feature type="transmembrane region" description="Helical" evidence="1">
    <location>
        <begin position="107"/>
        <end position="124"/>
    </location>
</feature>
<dbReference type="RefSeq" id="WP_135782458.1">
    <property type="nucleotide sequence ID" value="NZ_MRXY01000007.1"/>
</dbReference>
<organism evidence="2 3">
    <name type="scientific">Streptococcus rubneri</name>
    <dbReference type="NCBI Taxonomy" id="1234680"/>
    <lineage>
        <taxon>Bacteria</taxon>
        <taxon>Bacillati</taxon>
        <taxon>Bacillota</taxon>
        <taxon>Bacilli</taxon>
        <taxon>Lactobacillales</taxon>
        <taxon>Streptococcaceae</taxon>
        <taxon>Streptococcus</taxon>
    </lineage>
</organism>
<dbReference type="OrthoDB" id="9840329at2"/>
<sequence length="126" mass="14110">MLEENVQPPIVEQDQQKHVTTSGILTLTFYLALGYLGFVLCGAIAVGPWVILYLLNILLHMVCFIIATVLLRNGKNKGDKTTLYVATICYFISVIAVNDPYWHFNQFISFLIAGMVFIGTLLLPNE</sequence>
<keyword evidence="1" id="KW-0472">Membrane</keyword>
<feature type="transmembrane region" description="Helical" evidence="1">
    <location>
        <begin position="51"/>
        <end position="71"/>
    </location>
</feature>
<evidence type="ECO:0000313" key="2">
    <source>
        <dbReference type="EMBL" id="TGN92129.1"/>
    </source>
</evidence>
<accession>A0A4Z1DXD4</accession>
<dbReference type="EMBL" id="SRRP01000001">
    <property type="protein sequence ID" value="TGN92129.1"/>
    <property type="molecule type" value="Genomic_DNA"/>
</dbReference>
<keyword evidence="3" id="KW-1185">Reference proteome</keyword>
<comment type="caution">
    <text evidence="2">The sequence shown here is derived from an EMBL/GenBank/DDBJ whole genome shotgun (WGS) entry which is preliminary data.</text>
</comment>
<keyword evidence="1" id="KW-1133">Transmembrane helix</keyword>
<dbReference type="Proteomes" id="UP000297986">
    <property type="component" value="Unassembled WGS sequence"/>
</dbReference>
<evidence type="ECO:0000256" key="1">
    <source>
        <dbReference type="SAM" id="Phobius"/>
    </source>
</evidence>
<protein>
    <submittedName>
        <fullName evidence="2">Uncharacterized protein</fullName>
    </submittedName>
</protein>
<proteinExistence type="predicted"/>
<feature type="transmembrane region" description="Helical" evidence="1">
    <location>
        <begin position="24"/>
        <end position="45"/>
    </location>
</feature>